<sequence>MVLTGRVIDLGLKSFCQRISLHRFYSLPSSSQFLKTYNVAPPPSPSRSIFDDDDIHVDLSEDNDAVNRVRKNKTPLHRRKPPKEPTPVEHKAHRASMKRTFPEGWNPPKKLSREAMEGLRELYHLDKAKFSTPVLAQKFKISPEAVRRILKSKWQPTEEKRRKLIAQDNEYLTLTKLKQRVKERMETDQVMEAKTGRTTGANFKDRFTFQ</sequence>
<comment type="function">
    <text evidence="1">Required for respiratory activity and maintenance and expression of the mitochondrial genome.</text>
</comment>
<feature type="region of interest" description="Disordered" evidence="4">
    <location>
        <begin position="71"/>
        <end position="109"/>
    </location>
</feature>
<feature type="compositionally biased region" description="Basic residues" evidence="4">
    <location>
        <begin position="71"/>
        <end position="81"/>
    </location>
</feature>
<dbReference type="PANTHER" id="PTHR13475">
    <property type="entry name" value="NEUGRIN"/>
    <property type="match status" value="1"/>
</dbReference>
<comment type="similarity">
    <text evidence="2">Belongs to the RRG9 family.</text>
</comment>
<dbReference type="Pfam" id="PF06413">
    <property type="entry name" value="Neugrin"/>
    <property type="match status" value="1"/>
</dbReference>
<evidence type="ECO:0000313" key="5">
    <source>
        <dbReference type="EMBL" id="KAL0068090.1"/>
    </source>
</evidence>
<dbReference type="PANTHER" id="PTHR13475:SF3">
    <property type="entry name" value="NEUGRIN"/>
    <property type="match status" value="1"/>
</dbReference>
<evidence type="ECO:0000313" key="6">
    <source>
        <dbReference type="Proteomes" id="UP001437256"/>
    </source>
</evidence>
<protein>
    <recommendedName>
        <fullName evidence="3">Required for respiratory growth protein 9, mitochondrial</fullName>
    </recommendedName>
</protein>
<dbReference type="InterPro" id="IPR010487">
    <property type="entry name" value="NGRN/Rrg9"/>
</dbReference>
<keyword evidence="6" id="KW-1185">Reference proteome</keyword>
<comment type="caution">
    <text evidence="5">The sequence shown here is derived from an EMBL/GenBank/DDBJ whole genome shotgun (WGS) entry which is preliminary data.</text>
</comment>
<evidence type="ECO:0000256" key="3">
    <source>
        <dbReference type="ARBA" id="ARBA00013566"/>
    </source>
</evidence>
<accession>A0ABR3A3L7</accession>
<evidence type="ECO:0000256" key="4">
    <source>
        <dbReference type="SAM" id="MobiDB-lite"/>
    </source>
</evidence>
<dbReference type="EMBL" id="JBBXMP010000020">
    <property type="protein sequence ID" value="KAL0068090.1"/>
    <property type="molecule type" value="Genomic_DNA"/>
</dbReference>
<gene>
    <name evidence="5" type="primary">RRG9</name>
    <name evidence="5" type="ORF">AAF712_004750</name>
</gene>
<reference evidence="5 6" key="1">
    <citation type="submission" date="2024-05" db="EMBL/GenBank/DDBJ databases">
        <title>A draft genome resource for the thread blight pathogen Marasmius tenuissimus strain MS-2.</title>
        <authorList>
            <person name="Yulfo-Soto G.E."/>
            <person name="Baruah I.K."/>
            <person name="Amoako-Attah I."/>
            <person name="Bukari Y."/>
            <person name="Meinhardt L.W."/>
            <person name="Bailey B.A."/>
            <person name="Cohen S.P."/>
        </authorList>
    </citation>
    <scope>NUCLEOTIDE SEQUENCE [LARGE SCALE GENOMIC DNA]</scope>
    <source>
        <strain evidence="5 6">MS-2</strain>
    </source>
</reference>
<proteinExistence type="inferred from homology"/>
<name>A0ABR3A3L7_9AGAR</name>
<evidence type="ECO:0000256" key="1">
    <source>
        <dbReference type="ARBA" id="ARBA00003548"/>
    </source>
</evidence>
<organism evidence="5 6">
    <name type="scientific">Marasmius tenuissimus</name>
    <dbReference type="NCBI Taxonomy" id="585030"/>
    <lineage>
        <taxon>Eukaryota</taxon>
        <taxon>Fungi</taxon>
        <taxon>Dikarya</taxon>
        <taxon>Basidiomycota</taxon>
        <taxon>Agaricomycotina</taxon>
        <taxon>Agaricomycetes</taxon>
        <taxon>Agaricomycetidae</taxon>
        <taxon>Agaricales</taxon>
        <taxon>Marasmiineae</taxon>
        <taxon>Marasmiaceae</taxon>
        <taxon>Marasmius</taxon>
    </lineage>
</organism>
<evidence type="ECO:0000256" key="2">
    <source>
        <dbReference type="ARBA" id="ARBA00010895"/>
    </source>
</evidence>
<dbReference type="Proteomes" id="UP001437256">
    <property type="component" value="Unassembled WGS sequence"/>
</dbReference>